<accession>A0ABZ1L427</accession>
<name>A0ABZ1L427_9ACTN</name>
<dbReference type="InterPro" id="IPR018114">
    <property type="entry name" value="TRYPSIN_HIS"/>
</dbReference>
<dbReference type="CDD" id="cd00190">
    <property type="entry name" value="Tryp_SPc"/>
    <property type="match status" value="1"/>
</dbReference>
<evidence type="ECO:0000313" key="3">
    <source>
        <dbReference type="EMBL" id="WTR69240.1"/>
    </source>
</evidence>
<dbReference type="Pfam" id="PF00089">
    <property type="entry name" value="Trypsin"/>
    <property type="match status" value="1"/>
</dbReference>
<feature type="domain" description="Peptidase S1" evidence="2">
    <location>
        <begin position="30"/>
        <end position="264"/>
    </location>
</feature>
<dbReference type="GO" id="GO:0008233">
    <property type="term" value="F:peptidase activity"/>
    <property type="evidence" value="ECO:0007669"/>
    <property type="project" value="UniProtKB-KW"/>
</dbReference>
<evidence type="ECO:0000259" key="2">
    <source>
        <dbReference type="PROSITE" id="PS50240"/>
    </source>
</evidence>
<dbReference type="InterPro" id="IPR001254">
    <property type="entry name" value="Trypsin_dom"/>
</dbReference>
<dbReference type="RefSeq" id="WP_371635250.1">
    <property type="nucleotide sequence ID" value="NZ_CP108062.1"/>
</dbReference>
<keyword evidence="1" id="KW-1015">Disulfide bond</keyword>
<dbReference type="PANTHER" id="PTHR24256">
    <property type="entry name" value="TRYPTASE-RELATED"/>
    <property type="match status" value="1"/>
</dbReference>
<evidence type="ECO:0000313" key="4">
    <source>
        <dbReference type="Proteomes" id="UP001622594"/>
    </source>
</evidence>
<keyword evidence="3" id="KW-0378">Hydrolase</keyword>
<dbReference type="PROSITE" id="PS50240">
    <property type="entry name" value="TRYPSIN_DOM"/>
    <property type="match status" value="1"/>
</dbReference>
<protein>
    <submittedName>
        <fullName evidence="3">Serine protease</fullName>
    </submittedName>
</protein>
<dbReference type="GO" id="GO:0006508">
    <property type="term" value="P:proteolysis"/>
    <property type="evidence" value="ECO:0007669"/>
    <property type="project" value="UniProtKB-KW"/>
</dbReference>
<dbReference type="InterPro" id="IPR009003">
    <property type="entry name" value="Peptidase_S1_PA"/>
</dbReference>
<dbReference type="SUPFAM" id="SSF50494">
    <property type="entry name" value="Trypsin-like serine proteases"/>
    <property type="match status" value="1"/>
</dbReference>
<dbReference type="InterPro" id="IPR051487">
    <property type="entry name" value="Ser/Thr_Proteases_Immune/Dev"/>
</dbReference>
<gene>
    <name evidence="3" type="ORF">OG814_08180</name>
</gene>
<keyword evidence="4" id="KW-1185">Reference proteome</keyword>
<keyword evidence="3" id="KW-0645">Protease</keyword>
<dbReference type="PRINTS" id="PR00722">
    <property type="entry name" value="CHYMOTRYPSIN"/>
</dbReference>
<dbReference type="InterPro" id="IPR043504">
    <property type="entry name" value="Peptidase_S1_PA_chymotrypsin"/>
</dbReference>
<dbReference type="EMBL" id="CP108188">
    <property type="protein sequence ID" value="WTR69240.1"/>
    <property type="molecule type" value="Genomic_DNA"/>
</dbReference>
<dbReference type="PROSITE" id="PS00134">
    <property type="entry name" value="TRYPSIN_HIS"/>
    <property type="match status" value="1"/>
</dbReference>
<organism evidence="3 4">
    <name type="scientific">Streptomyces zaomyceticus</name>
    <dbReference type="NCBI Taxonomy" id="68286"/>
    <lineage>
        <taxon>Bacteria</taxon>
        <taxon>Bacillati</taxon>
        <taxon>Actinomycetota</taxon>
        <taxon>Actinomycetes</taxon>
        <taxon>Kitasatosporales</taxon>
        <taxon>Streptomycetaceae</taxon>
        <taxon>Streptomyces</taxon>
    </lineage>
</organism>
<dbReference type="Gene3D" id="2.40.10.10">
    <property type="entry name" value="Trypsin-like serine proteases"/>
    <property type="match status" value="1"/>
</dbReference>
<dbReference type="InterPro" id="IPR001314">
    <property type="entry name" value="Peptidase_S1A"/>
</dbReference>
<sequence>MGRARRLMAAVAGAVLTVIPLGITPPARAVVGGEEARPHQYPFMAGLVDVVERRVMCGGALIGDRYVLTAAHCLTGSYSSPTRVGVLLGDHDLTTGADSPHAVLATPARFVPHPEYDPDTQLNDIAVVELAEPVALNRDVRPVGLPAPSVQGSPEGTRVEVPGWGTTSFGGRTSDVLRTVALGTLSNAACASRGMAQVAPTQICTYAPGRDTCQYDSGGPLVRTVGGRPYVVGLVSYGKACATDTPAVNTRVRSYLSWIERTTGRLPRVS</sequence>
<dbReference type="Proteomes" id="UP001622594">
    <property type="component" value="Chromosome"/>
</dbReference>
<evidence type="ECO:0000256" key="1">
    <source>
        <dbReference type="ARBA" id="ARBA00023157"/>
    </source>
</evidence>
<reference evidence="3 4" key="1">
    <citation type="submission" date="2022-10" db="EMBL/GenBank/DDBJ databases">
        <title>The complete genomes of actinobacterial strains from the NBC collection.</title>
        <authorList>
            <person name="Joergensen T.S."/>
            <person name="Alvarez Arevalo M."/>
            <person name="Sterndorff E.B."/>
            <person name="Faurdal D."/>
            <person name="Vuksanovic O."/>
            <person name="Mourched A.-S."/>
            <person name="Charusanti P."/>
            <person name="Shaw S."/>
            <person name="Blin K."/>
            <person name="Weber T."/>
        </authorList>
    </citation>
    <scope>NUCLEOTIDE SEQUENCE [LARGE SCALE GENOMIC DNA]</scope>
    <source>
        <strain evidence="3 4">NBC_00123</strain>
    </source>
</reference>
<dbReference type="SMART" id="SM00020">
    <property type="entry name" value="Tryp_SPc"/>
    <property type="match status" value="1"/>
</dbReference>
<proteinExistence type="predicted"/>